<dbReference type="GO" id="GO:0000981">
    <property type="term" value="F:DNA-binding transcription factor activity, RNA polymerase II-specific"/>
    <property type="evidence" value="ECO:0007669"/>
    <property type="project" value="TreeGrafter"/>
</dbReference>
<dbReference type="GO" id="GO:0005634">
    <property type="term" value="C:nucleus"/>
    <property type="evidence" value="ECO:0007669"/>
    <property type="project" value="UniProtKB-SubCell"/>
</dbReference>
<dbReference type="SUPFAM" id="SSF55455">
    <property type="entry name" value="SRF-like"/>
    <property type="match status" value="1"/>
</dbReference>
<evidence type="ECO:0000256" key="5">
    <source>
        <dbReference type="ARBA" id="ARBA00023242"/>
    </source>
</evidence>
<evidence type="ECO:0000256" key="2">
    <source>
        <dbReference type="ARBA" id="ARBA00023015"/>
    </source>
</evidence>
<evidence type="ECO:0000313" key="8">
    <source>
        <dbReference type="Proteomes" id="UP000030645"/>
    </source>
</evidence>
<keyword evidence="4" id="KW-0804">Transcription</keyword>
<evidence type="ECO:0000256" key="4">
    <source>
        <dbReference type="ARBA" id="ARBA00023163"/>
    </source>
</evidence>
<keyword evidence="2" id="KW-0805">Transcription regulation</keyword>
<dbReference type="STRING" id="981085.W9RY52"/>
<organism evidence="7 8">
    <name type="scientific">Morus notabilis</name>
    <dbReference type="NCBI Taxonomy" id="981085"/>
    <lineage>
        <taxon>Eukaryota</taxon>
        <taxon>Viridiplantae</taxon>
        <taxon>Streptophyta</taxon>
        <taxon>Embryophyta</taxon>
        <taxon>Tracheophyta</taxon>
        <taxon>Spermatophyta</taxon>
        <taxon>Magnoliopsida</taxon>
        <taxon>eudicotyledons</taxon>
        <taxon>Gunneridae</taxon>
        <taxon>Pentapetalae</taxon>
        <taxon>rosids</taxon>
        <taxon>fabids</taxon>
        <taxon>Rosales</taxon>
        <taxon>Moraceae</taxon>
        <taxon>Moreae</taxon>
        <taxon>Morus</taxon>
    </lineage>
</organism>
<dbReference type="SMART" id="SM00432">
    <property type="entry name" value="MADS"/>
    <property type="match status" value="1"/>
</dbReference>
<dbReference type="eggNOG" id="KOG0014">
    <property type="taxonomic scope" value="Eukaryota"/>
</dbReference>
<gene>
    <name evidence="7" type="ORF">L484_027455</name>
</gene>
<comment type="subcellular location">
    <subcellularLocation>
        <location evidence="1">Nucleus</location>
    </subcellularLocation>
</comment>
<keyword evidence="5" id="KW-0539">Nucleus</keyword>
<reference evidence="8" key="1">
    <citation type="submission" date="2013-01" db="EMBL/GenBank/DDBJ databases">
        <title>Draft Genome Sequence of a Mulberry Tree, Morus notabilis C.K. Schneid.</title>
        <authorList>
            <person name="He N."/>
            <person name="Zhao S."/>
        </authorList>
    </citation>
    <scope>NUCLEOTIDE SEQUENCE</scope>
</reference>
<name>W9RY52_9ROSA</name>
<dbReference type="GO" id="GO:0045893">
    <property type="term" value="P:positive regulation of DNA-templated transcription"/>
    <property type="evidence" value="ECO:0007669"/>
    <property type="project" value="UniProtKB-ARBA"/>
</dbReference>
<keyword evidence="3" id="KW-0238">DNA-binding</keyword>
<keyword evidence="8" id="KW-1185">Reference proteome</keyword>
<protein>
    <submittedName>
        <fullName evidence="7">Agamous-like MADS-box protein AGL61</fullName>
    </submittedName>
</protein>
<proteinExistence type="predicted"/>
<sequence length="294" mass="33276">MPKRSRDNLMELKRTTPKQEVSNNLYVTFSKRRKGLFNKAGTLCAKYGAQVAVLVLSPTGNPSAFGHTTVEEVLQCYSLRQMIPNYPFVIGNNGGLTDKPRDQVRQIEGLKARIKQAQNSEGCSLKNLMAWVEREWEACKTVEELEFLKQKYLALLENVRNRFMRSPSTINYNYATSADHHGLFNVDVRPLSVMGPPNDMSYLSEKKFAYHHYSGEEGNIKSTDTTSGTYVQESMENCFWDFTHYQNYLIGSNHVGMASHDCVSFPYVGGLYGTNGRDFSNMDQVFCNGGTSIF</sequence>
<dbReference type="InterPro" id="IPR002100">
    <property type="entry name" value="TF_MADSbox"/>
</dbReference>
<dbReference type="GO" id="GO:0000978">
    <property type="term" value="F:RNA polymerase II cis-regulatory region sequence-specific DNA binding"/>
    <property type="evidence" value="ECO:0007669"/>
    <property type="project" value="TreeGrafter"/>
</dbReference>
<dbReference type="InterPro" id="IPR036879">
    <property type="entry name" value="TF_MADSbox_sf"/>
</dbReference>
<dbReference type="AlphaFoldDB" id="W9RY52"/>
<dbReference type="PANTHER" id="PTHR11945:SF534">
    <property type="entry name" value="MYOCYTE-SPECIFIC ENHANCER FACTOR 2"/>
    <property type="match status" value="1"/>
</dbReference>
<accession>W9RY52</accession>
<evidence type="ECO:0000256" key="1">
    <source>
        <dbReference type="ARBA" id="ARBA00004123"/>
    </source>
</evidence>
<evidence type="ECO:0000256" key="3">
    <source>
        <dbReference type="ARBA" id="ARBA00023125"/>
    </source>
</evidence>
<dbReference type="EMBL" id="KE345811">
    <property type="protein sequence ID" value="EXC17268.1"/>
    <property type="molecule type" value="Genomic_DNA"/>
</dbReference>
<evidence type="ECO:0000313" key="7">
    <source>
        <dbReference type="EMBL" id="EXC17268.1"/>
    </source>
</evidence>
<dbReference type="Proteomes" id="UP000030645">
    <property type="component" value="Unassembled WGS sequence"/>
</dbReference>
<dbReference type="PANTHER" id="PTHR11945">
    <property type="entry name" value="MADS BOX PROTEIN"/>
    <property type="match status" value="1"/>
</dbReference>
<dbReference type="PROSITE" id="PS50066">
    <property type="entry name" value="MADS_BOX_2"/>
    <property type="match status" value="1"/>
</dbReference>
<feature type="domain" description="MADS-box" evidence="6">
    <location>
        <begin position="9"/>
        <end position="69"/>
    </location>
</feature>
<evidence type="ECO:0000259" key="6">
    <source>
        <dbReference type="PROSITE" id="PS50066"/>
    </source>
</evidence>
<dbReference type="GO" id="GO:0046983">
    <property type="term" value="F:protein dimerization activity"/>
    <property type="evidence" value="ECO:0007669"/>
    <property type="project" value="InterPro"/>
</dbReference>
<dbReference type="Pfam" id="PF00319">
    <property type="entry name" value="SRF-TF"/>
    <property type="match status" value="1"/>
</dbReference>
<dbReference type="Gene3D" id="3.40.1810.10">
    <property type="entry name" value="Transcription factor, MADS-box"/>
    <property type="match status" value="1"/>
</dbReference>